<feature type="non-terminal residue" evidence="3">
    <location>
        <position position="1"/>
    </location>
</feature>
<evidence type="ECO:0000256" key="1">
    <source>
        <dbReference type="SAM" id="MobiDB-lite"/>
    </source>
</evidence>
<evidence type="ECO:0000313" key="3">
    <source>
        <dbReference type="EMBL" id="GFH09950.1"/>
    </source>
</evidence>
<name>A0A699YIC8_HAELA</name>
<evidence type="ECO:0000259" key="2">
    <source>
        <dbReference type="Pfam" id="PF09273"/>
    </source>
</evidence>
<feature type="region of interest" description="Disordered" evidence="1">
    <location>
        <begin position="149"/>
        <end position="170"/>
    </location>
</feature>
<gene>
    <name evidence="3" type="ORF">HaLaN_05183</name>
</gene>
<comment type="caution">
    <text evidence="3">The sequence shown here is derived from an EMBL/GenBank/DDBJ whole genome shotgun (WGS) entry which is preliminary data.</text>
</comment>
<proteinExistence type="predicted"/>
<reference evidence="3 4" key="1">
    <citation type="submission" date="2020-02" db="EMBL/GenBank/DDBJ databases">
        <title>Draft genome sequence of Haematococcus lacustris strain NIES-144.</title>
        <authorList>
            <person name="Morimoto D."/>
            <person name="Nakagawa S."/>
            <person name="Yoshida T."/>
            <person name="Sawayama S."/>
        </authorList>
    </citation>
    <scope>NUCLEOTIDE SEQUENCE [LARGE SCALE GENOMIC DNA]</scope>
    <source>
        <strain evidence="3 4">NIES-144</strain>
    </source>
</reference>
<dbReference type="InterPro" id="IPR015353">
    <property type="entry name" value="Rubisco_LSMT_subst-bd"/>
</dbReference>
<dbReference type="SUPFAM" id="SSF81822">
    <property type="entry name" value="RuBisCo LSMT C-terminal, substrate-binding domain"/>
    <property type="match status" value="1"/>
</dbReference>
<dbReference type="Gene3D" id="3.90.1420.10">
    <property type="entry name" value="Rubisco LSMT, substrate-binding domain"/>
    <property type="match status" value="1"/>
</dbReference>
<keyword evidence="4" id="KW-1185">Reference proteome</keyword>
<accession>A0A699YIC8</accession>
<feature type="compositionally biased region" description="Basic and acidic residues" evidence="1">
    <location>
        <begin position="161"/>
        <end position="170"/>
    </location>
</feature>
<dbReference type="Pfam" id="PF09273">
    <property type="entry name" value="Rubis-subs-bind"/>
    <property type="match status" value="1"/>
</dbReference>
<evidence type="ECO:0000313" key="4">
    <source>
        <dbReference type="Proteomes" id="UP000485058"/>
    </source>
</evidence>
<feature type="domain" description="Rubisco LSMT substrate-binding" evidence="2">
    <location>
        <begin position="13"/>
        <end position="60"/>
    </location>
</feature>
<dbReference type="InterPro" id="IPR036464">
    <property type="entry name" value="Rubisco_LSMT_subst-bd_sf"/>
</dbReference>
<dbReference type="EMBL" id="BLLF01000276">
    <property type="protein sequence ID" value="GFH09950.1"/>
    <property type="molecule type" value="Genomic_DNA"/>
</dbReference>
<sequence>MQQPVPGLQLAASLHHQCVQMLQAFPTSCAEDERLLACAAPSDMRTKAALRYRMERKSLLLSCQALLSLDGGRSWDSEVPLVFAAIFIPEAVGGDLGISLYVALFWVAPSLVPPHSKARASGLMTVAFQTSCLVALLAAAAVQAATATASSQQQAGPDRLGGSEDSHEGS</sequence>
<dbReference type="Proteomes" id="UP000485058">
    <property type="component" value="Unassembled WGS sequence"/>
</dbReference>
<organism evidence="3 4">
    <name type="scientific">Haematococcus lacustris</name>
    <name type="common">Green alga</name>
    <name type="synonym">Haematococcus pluvialis</name>
    <dbReference type="NCBI Taxonomy" id="44745"/>
    <lineage>
        <taxon>Eukaryota</taxon>
        <taxon>Viridiplantae</taxon>
        <taxon>Chlorophyta</taxon>
        <taxon>core chlorophytes</taxon>
        <taxon>Chlorophyceae</taxon>
        <taxon>CS clade</taxon>
        <taxon>Chlamydomonadales</taxon>
        <taxon>Haematococcaceae</taxon>
        <taxon>Haematococcus</taxon>
    </lineage>
</organism>
<protein>
    <recommendedName>
        <fullName evidence="2">Rubisco LSMT substrate-binding domain-containing protein</fullName>
    </recommendedName>
</protein>
<dbReference type="AlphaFoldDB" id="A0A699YIC8"/>